<dbReference type="InterPro" id="IPR011009">
    <property type="entry name" value="Kinase-like_dom_sf"/>
</dbReference>
<dbReference type="InterPro" id="IPR008271">
    <property type="entry name" value="Ser/Thr_kinase_AS"/>
</dbReference>
<dbReference type="PANTHER" id="PTHR24356:SF1">
    <property type="entry name" value="SERINE_THREONINE-PROTEIN KINASE GREATWALL"/>
    <property type="match status" value="1"/>
</dbReference>
<feature type="compositionally biased region" description="Low complexity" evidence="11">
    <location>
        <begin position="1518"/>
        <end position="1530"/>
    </location>
</feature>
<accession>A0A1E3I6R4</accession>
<evidence type="ECO:0000313" key="17">
    <source>
        <dbReference type="Proteomes" id="UP000094065"/>
    </source>
</evidence>
<feature type="compositionally biased region" description="Low complexity" evidence="11">
    <location>
        <begin position="2807"/>
        <end position="2818"/>
    </location>
</feature>
<feature type="compositionally biased region" description="Polar residues" evidence="11">
    <location>
        <begin position="478"/>
        <end position="488"/>
    </location>
</feature>
<feature type="compositionally biased region" description="Low complexity" evidence="11">
    <location>
        <begin position="2230"/>
        <end position="2244"/>
    </location>
</feature>
<protein>
    <recommendedName>
        <fullName evidence="1">non-specific serine/threonine protein kinase</fullName>
        <ecNumber evidence="1">2.7.11.1</ecNumber>
    </recommendedName>
</protein>
<dbReference type="Gene3D" id="3.30.450.20">
    <property type="entry name" value="PAS domain"/>
    <property type="match status" value="1"/>
</dbReference>
<feature type="compositionally biased region" description="Low complexity" evidence="11">
    <location>
        <begin position="225"/>
        <end position="263"/>
    </location>
</feature>
<dbReference type="Proteomes" id="UP000094065">
    <property type="component" value="Unassembled WGS sequence"/>
</dbReference>
<dbReference type="InterPro" id="IPR001789">
    <property type="entry name" value="Sig_transdc_resp-reg_receiver"/>
</dbReference>
<dbReference type="PROSITE" id="PS50011">
    <property type="entry name" value="PROTEIN_KINASE_DOM"/>
    <property type="match status" value="1"/>
</dbReference>
<dbReference type="InterPro" id="IPR011006">
    <property type="entry name" value="CheY-like_superfamily"/>
</dbReference>
<feature type="compositionally biased region" description="Low complexity" evidence="11">
    <location>
        <begin position="429"/>
        <end position="452"/>
    </location>
</feature>
<dbReference type="InterPro" id="IPR000961">
    <property type="entry name" value="AGC-kinase_C"/>
</dbReference>
<dbReference type="EC" id="2.7.11.1" evidence="1"/>
<feature type="compositionally biased region" description="Basic and acidic residues" evidence="11">
    <location>
        <begin position="317"/>
        <end position="328"/>
    </location>
</feature>
<feature type="domain" description="Response regulatory" evidence="13">
    <location>
        <begin position="2928"/>
        <end position="3045"/>
    </location>
</feature>
<dbReference type="SUPFAM" id="SSF55785">
    <property type="entry name" value="PYP-like sensor domain (PAS domain)"/>
    <property type="match status" value="1"/>
</dbReference>
<dbReference type="Gene3D" id="3.30.200.20">
    <property type="entry name" value="Phosphorylase Kinase, domain 1"/>
    <property type="match status" value="2"/>
</dbReference>
<dbReference type="SMART" id="SM00448">
    <property type="entry name" value="REC"/>
    <property type="match status" value="1"/>
</dbReference>
<feature type="compositionally biased region" description="Polar residues" evidence="11">
    <location>
        <begin position="814"/>
        <end position="823"/>
    </location>
</feature>
<keyword evidence="5" id="KW-0547">Nucleotide-binding</keyword>
<dbReference type="PROSITE" id="PS50112">
    <property type="entry name" value="PAS"/>
    <property type="match status" value="1"/>
</dbReference>
<evidence type="ECO:0000256" key="8">
    <source>
        <dbReference type="ARBA" id="ARBA00047899"/>
    </source>
</evidence>
<feature type="region of interest" description="Disordered" evidence="11">
    <location>
        <begin position="478"/>
        <end position="546"/>
    </location>
</feature>
<gene>
    <name evidence="16" type="ORF">L202_00072</name>
</gene>
<feature type="region of interest" description="Disordered" evidence="11">
    <location>
        <begin position="2900"/>
        <end position="2922"/>
    </location>
</feature>
<feature type="region of interest" description="Disordered" evidence="11">
    <location>
        <begin position="293"/>
        <end position="463"/>
    </location>
</feature>
<dbReference type="GeneID" id="30151381"/>
<feature type="compositionally biased region" description="Polar residues" evidence="11">
    <location>
        <begin position="2219"/>
        <end position="2229"/>
    </location>
</feature>
<feature type="compositionally biased region" description="Basic and acidic residues" evidence="11">
    <location>
        <begin position="2856"/>
        <end position="2870"/>
    </location>
</feature>
<feature type="compositionally biased region" description="Polar residues" evidence="11">
    <location>
        <begin position="1044"/>
        <end position="1076"/>
    </location>
</feature>
<dbReference type="PROSITE" id="PS50110">
    <property type="entry name" value="RESPONSE_REGULATORY"/>
    <property type="match status" value="1"/>
</dbReference>
<dbReference type="GO" id="GO:0005524">
    <property type="term" value="F:ATP binding"/>
    <property type="evidence" value="ECO:0007669"/>
    <property type="project" value="UniProtKB-KW"/>
</dbReference>
<dbReference type="InterPro" id="IPR000014">
    <property type="entry name" value="PAS"/>
</dbReference>
<organism evidence="16 17">
    <name type="scientific">Cryptococcus amylolentus CBS 6039</name>
    <dbReference type="NCBI Taxonomy" id="1295533"/>
    <lineage>
        <taxon>Eukaryota</taxon>
        <taxon>Fungi</taxon>
        <taxon>Dikarya</taxon>
        <taxon>Basidiomycota</taxon>
        <taxon>Agaricomycotina</taxon>
        <taxon>Tremellomycetes</taxon>
        <taxon>Tremellales</taxon>
        <taxon>Cryptococcaceae</taxon>
        <taxon>Cryptococcus</taxon>
    </lineage>
</organism>
<feature type="compositionally biased region" description="Low complexity" evidence="11">
    <location>
        <begin position="996"/>
        <end position="1008"/>
    </location>
</feature>
<dbReference type="PANTHER" id="PTHR24356">
    <property type="entry name" value="SERINE/THREONINE-PROTEIN KINASE"/>
    <property type="match status" value="1"/>
</dbReference>
<feature type="compositionally biased region" description="Low complexity" evidence="11">
    <location>
        <begin position="2103"/>
        <end position="2118"/>
    </location>
</feature>
<comment type="caution">
    <text evidence="16">The sequence shown here is derived from an EMBL/GenBank/DDBJ whole genome shotgun (WGS) entry which is preliminary data.</text>
</comment>
<evidence type="ECO:0000256" key="9">
    <source>
        <dbReference type="ARBA" id="ARBA00048679"/>
    </source>
</evidence>
<dbReference type="PROSITE" id="PS00108">
    <property type="entry name" value="PROTEIN_KINASE_ST"/>
    <property type="match status" value="1"/>
</dbReference>
<evidence type="ECO:0000256" key="6">
    <source>
        <dbReference type="ARBA" id="ARBA00022777"/>
    </source>
</evidence>
<dbReference type="EMBL" id="AWGJ01000001">
    <property type="protein sequence ID" value="ODN84045.1"/>
    <property type="molecule type" value="Genomic_DNA"/>
</dbReference>
<feature type="compositionally biased region" description="Low complexity" evidence="11">
    <location>
        <begin position="150"/>
        <end position="165"/>
    </location>
</feature>
<feature type="region of interest" description="Disordered" evidence="11">
    <location>
        <begin position="1042"/>
        <end position="1152"/>
    </location>
</feature>
<feature type="compositionally biased region" description="Low complexity" evidence="11">
    <location>
        <begin position="293"/>
        <end position="316"/>
    </location>
</feature>
<feature type="compositionally biased region" description="Low complexity" evidence="11">
    <location>
        <begin position="3052"/>
        <end position="3063"/>
    </location>
</feature>
<reference evidence="16 17" key="1">
    <citation type="submission" date="2016-06" db="EMBL/GenBank/DDBJ databases">
        <title>Evolution of pathogenesis and genome organization in the Tremellales.</title>
        <authorList>
            <person name="Cuomo C."/>
            <person name="Litvintseva A."/>
            <person name="Heitman J."/>
            <person name="Chen Y."/>
            <person name="Sun S."/>
            <person name="Springer D."/>
            <person name="Dromer F."/>
            <person name="Young S."/>
            <person name="Zeng Q."/>
            <person name="Chapman S."/>
            <person name="Gujja S."/>
            <person name="Saif S."/>
            <person name="Birren B."/>
        </authorList>
    </citation>
    <scope>NUCLEOTIDE SEQUENCE [LARGE SCALE GENOMIC DNA]</scope>
    <source>
        <strain evidence="16 17">CBS 6039</strain>
    </source>
</reference>
<feature type="compositionally biased region" description="Polar residues" evidence="11">
    <location>
        <begin position="1470"/>
        <end position="1481"/>
    </location>
</feature>
<keyword evidence="17" id="KW-1185">Reference proteome</keyword>
<feature type="compositionally biased region" description="Low complexity" evidence="11">
    <location>
        <begin position="1210"/>
        <end position="1221"/>
    </location>
</feature>
<feature type="region of interest" description="Disordered" evidence="11">
    <location>
        <begin position="1242"/>
        <end position="1304"/>
    </location>
</feature>
<keyword evidence="2" id="KW-0723">Serine/threonine-protein kinase</keyword>
<feature type="domain" description="Protein kinase" evidence="12">
    <location>
        <begin position="2291"/>
        <end position="2656"/>
    </location>
</feature>
<feature type="region of interest" description="Disordered" evidence="11">
    <location>
        <begin position="2768"/>
        <end position="2837"/>
    </location>
</feature>
<dbReference type="SUPFAM" id="SSF56112">
    <property type="entry name" value="Protein kinase-like (PK-like)"/>
    <property type="match status" value="1"/>
</dbReference>
<dbReference type="RefSeq" id="XP_018997848.1">
    <property type="nucleotide sequence ID" value="XM_019133143.1"/>
</dbReference>
<evidence type="ECO:0000256" key="5">
    <source>
        <dbReference type="ARBA" id="ARBA00022741"/>
    </source>
</evidence>
<comment type="catalytic activity">
    <reaction evidence="8">
        <text>L-threonyl-[protein] + ATP = O-phospho-L-threonyl-[protein] + ADP + H(+)</text>
        <dbReference type="Rhea" id="RHEA:46608"/>
        <dbReference type="Rhea" id="RHEA-COMP:11060"/>
        <dbReference type="Rhea" id="RHEA-COMP:11605"/>
        <dbReference type="ChEBI" id="CHEBI:15378"/>
        <dbReference type="ChEBI" id="CHEBI:30013"/>
        <dbReference type="ChEBI" id="CHEBI:30616"/>
        <dbReference type="ChEBI" id="CHEBI:61977"/>
        <dbReference type="ChEBI" id="CHEBI:456216"/>
        <dbReference type="EC" id="2.7.11.1"/>
    </reaction>
</comment>
<feature type="compositionally biased region" description="Low complexity" evidence="11">
    <location>
        <begin position="1245"/>
        <end position="1264"/>
    </location>
</feature>
<dbReference type="FunFam" id="1.10.510.10:FF:000340">
    <property type="entry name" value="Serine threonine protein kinase"/>
    <property type="match status" value="1"/>
</dbReference>
<dbReference type="InterPro" id="IPR000719">
    <property type="entry name" value="Prot_kinase_dom"/>
</dbReference>
<dbReference type="SMART" id="SM00220">
    <property type="entry name" value="S_TKc"/>
    <property type="match status" value="1"/>
</dbReference>
<dbReference type="Pfam" id="PF00072">
    <property type="entry name" value="Response_reg"/>
    <property type="match status" value="1"/>
</dbReference>
<dbReference type="InterPro" id="IPR035965">
    <property type="entry name" value="PAS-like_dom_sf"/>
</dbReference>
<dbReference type="FunFam" id="3.30.200.20:FF:001008">
    <property type="entry name" value="Serine/threonine-protein kinase cek1"/>
    <property type="match status" value="1"/>
</dbReference>
<feature type="compositionally biased region" description="Low complexity" evidence="11">
    <location>
        <begin position="72"/>
        <end position="107"/>
    </location>
</feature>
<feature type="region of interest" description="Disordered" evidence="11">
    <location>
        <begin position="1427"/>
        <end position="1548"/>
    </location>
</feature>
<feature type="compositionally biased region" description="Polar residues" evidence="11">
    <location>
        <begin position="2163"/>
        <end position="2173"/>
    </location>
</feature>
<feature type="region of interest" description="Disordered" evidence="11">
    <location>
        <begin position="1716"/>
        <end position="1742"/>
    </location>
</feature>
<feature type="region of interest" description="Disordered" evidence="11">
    <location>
        <begin position="1"/>
        <end position="280"/>
    </location>
</feature>
<dbReference type="InterPro" id="IPR050236">
    <property type="entry name" value="Ser_Thr_kinase_AGC"/>
</dbReference>
<dbReference type="GO" id="GO:0005634">
    <property type="term" value="C:nucleus"/>
    <property type="evidence" value="ECO:0007669"/>
    <property type="project" value="TreeGrafter"/>
</dbReference>
<dbReference type="Gene3D" id="3.40.50.2300">
    <property type="match status" value="1"/>
</dbReference>
<feature type="compositionally biased region" description="Low complexity" evidence="11">
    <location>
        <begin position="1449"/>
        <end position="1469"/>
    </location>
</feature>
<evidence type="ECO:0000256" key="1">
    <source>
        <dbReference type="ARBA" id="ARBA00012513"/>
    </source>
</evidence>
<dbReference type="FunFam" id="1.10.510.10:FF:000580">
    <property type="entry name" value="AGC protein kinase"/>
    <property type="match status" value="1"/>
</dbReference>
<name>A0A1E3I6R4_9TREE</name>
<proteinExistence type="predicted"/>
<dbReference type="GO" id="GO:0004674">
    <property type="term" value="F:protein serine/threonine kinase activity"/>
    <property type="evidence" value="ECO:0007669"/>
    <property type="project" value="UniProtKB-KW"/>
</dbReference>
<feature type="region of interest" description="Disordered" evidence="11">
    <location>
        <begin position="584"/>
        <end position="627"/>
    </location>
</feature>
<feature type="region of interest" description="Disordered" evidence="11">
    <location>
        <begin position="859"/>
        <end position="1024"/>
    </location>
</feature>
<evidence type="ECO:0000313" key="16">
    <source>
        <dbReference type="EMBL" id="ODN84045.1"/>
    </source>
</evidence>
<feature type="domain" description="AGC-kinase C-terminal" evidence="15">
    <location>
        <begin position="2657"/>
        <end position="2752"/>
    </location>
</feature>
<dbReference type="GO" id="GO:1901992">
    <property type="term" value="P:positive regulation of mitotic cell cycle phase transition"/>
    <property type="evidence" value="ECO:0007669"/>
    <property type="project" value="UniProtKB-ARBA"/>
</dbReference>
<evidence type="ECO:0000259" key="12">
    <source>
        <dbReference type="PROSITE" id="PS50011"/>
    </source>
</evidence>
<evidence type="ECO:0000256" key="11">
    <source>
        <dbReference type="SAM" id="MobiDB-lite"/>
    </source>
</evidence>
<dbReference type="OrthoDB" id="162894at2759"/>
<feature type="compositionally biased region" description="Low complexity" evidence="11">
    <location>
        <begin position="2903"/>
        <end position="2914"/>
    </location>
</feature>
<feature type="compositionally biased region" description="Polar residues" evidence="11">
    <location>
        <begin position="198"/>
        <end position="224"/>
    </location>
</feature>
<feature type="region of interest" description="Disordered" evidence="11">
    <location>
        <begin position="1166"/>
        <end position="1227"/>
    </location>
</feature>
<feature type="region of interest" description="Disordered" evidence="11">
    <location>
        <begin position="2093"/>
        <end position="2140"/>
    </location>
</feature>
<evidence type="ECO:0000256" key="7">
    <source>
        <dbReference type="ARBA" id="ARBA00022840"/>
    </source>
</evidence>
<feature type="compositionally biased region" description="Polar residues" evidence="11">
    <location>
        <begin position="599"/>
        <end position="613"/>
    </location>
</feature>
<evidence type="ECO:0000259" key="14">
    <source>
        <dbReference type="PROSITE" id="PS50112"/>
    </source>
</evidence>
<keyword evidence="3 10" id="KW-0597">Phosphoprotein</keyword>
<dbReference type="GO" id="GO:0000160">
    <property type="term" value="P:phosphorelay signal transduction system"/>
    <property type="evidence" value="ECO:0007669"/>
    <property type="project" value="InterPro"/>
</dbReference>
<feature type="compositionally biased region" description="Pro residues" evidence="11">
    <location>
        <begin position="2187"/>
        <end position="2196"/>
    </location>
</feature>
<comment type="catalytic activity">
    <reaction evidence="9">
        <text>L-seryl-[protein] + ATP = O-phospho-L-seryl-[protein] + ADP + H(+)</text>
        <dbReference type="Rhea" id="RHEA:17989"/>
        <dbReference type="Rhea" id="RHEA-COMP:9863"/>
        <dbReference type="Rhea" id="RHEA-COMP:11604"/>
        <dbReference type="ChEBI" id="CHEBI:15378"/>
        <dbReference type="ChEBI" id="CHEBI:29999"/>
        <dbReference type="ChEBI" id="CHEBI:30616"/>
        <dbReference type="ChEBI" id="CHEBI:83421"/>
        <dbReference type="ChEBI" id="CHEBI:456216"/>
        <dbReference type="EC" id="2.7.11.1"/>
    </reaction>
</comment>
<feature type="region of interest" description="Disordered" evidence="11">
    <location>
        <begin position="3052"/>
        <end position="3074"/>
    </location>
</feature>
<dbReference type="SMART" id="SM00091">
    <property type="entry name" value="PAS"/>
    <property type="match status" value="1"/>
</dbReference>
<dbReference type="CDD" id="cd00130">
    <property type="entry name" value="PAS"/>
    <property type="match status" value="1"/>
</dbReference>
<feature type="compositionally biased region" description="Polar residues" evidence="11">
    <location>
        <begin position="391"/>
        <end position="400"/>
    </location>
</feature>
<dbReference type="SUPFAM" id="SSF52172">
    <property type="entry name" value="CheY-like"/>
    <property type="match status" value="1"/>
</dbReference>
<feature type="compositionally biased region" description="Basic and acidic residues" evidence="11">
    <location>
        <begin position="1133"/>
        <end position="1152"/>
    </location>
</feature>
<feature type="region of interest" description="Disordered" evidence="11">
    <location>
        <begin position="2155"/>
        <end position="2273"/>
    </location>
</feature>
<feature type="compositionally biased region" description="Low complexity" evidence="11">
    <location>
        <begin position="369"/>
        <end position="383"/>
    </location>
</feature>
<feature type="compositionally biased region" description="Polar residues" evidence="11">
    <location>
        <begin position="1283"/>
        <end position="1295"/>
    </location>
</feature>
<keyword evidence="7" id="KW-0067">ATP-binding</keyword>
<evidence type="ECO:0000256" key="2">
    <source>
        <dbReference type="ARBA" id="ARBA00022527"/>
    </source>
</evidence>
<dbReference type="CDD" id="cd05611">
    <property type="entry name" value="STKc_Rim15_like"/>
    <property type="match status" value="1"/>
</dbReference>
<keyword evidence="6" id="KW-0418">Kinase</keyword>
<dbReference type="Gene3D" id="1.10.510.10">
    <property type="entry name" value="Transferase(Phosphotransferase) domain 1"/>
    <property type="match status" value="2"/>
</dbReference>
<feature type="compositionally biased region" description="Low complexity" evidence="11">
    <location>
        <begin position="2872"/>
        <end position="2881"/>
    </location>
</feature>
<feature type="region of interest" description="Disordered" evidence="11">
    <location>
        <begin position="758"/>
        <end position="829"/>
    </location>
</feature>
<feature type="compositionally biased region" description="Basic and acidic residues" evidence="11">
    <location>
        <begin position="108"/>
        <end position="129"/>
    </location>
</feature>
<feature type="compositionally biased region" description="Polar residues" evidence="11">
    <location>
        <begin position="412"/>
        <end position="421"/>
    </location>
</feature>
<dbReference type="PROSITE" id="PS51285">
    <property type="entry name" value="AGC_KINASE_CTER"/>
    <property type="match status" value="1"/>
</dbReference>
<feature type="compositionally biased region" description="Basic and acidic residues" evidence="11">
    <location>
        <begin position="859"/>
        <end position="883"/>
    </location>
</feature>
<keyword evidence="4" id="KW-0808">Transferase</keyword>
<evidence type="ECO:0000256" key="10">
    <source>
        <dbReference type="PROSITE-ProRule" id="PRU00169"/>
    </source>
</evidence>
<evidence type="ECO:0000259" key="15">
    <source>
        <dbReference type="PROSITE" id="PS51285"/>
    </source>
</evidence>
<evidence type="ECO:0000256" key="4">
    <source>
        <dbReference type="ARBA" id="ARBA00022679"/>
    </source>
</evidence>
<feature type="region of interest" description="Disordered" evidence="11">
    <location>
        <begin position="2856"/>
        <end position="2883"/>
    </location>
</feature>
<sequence length="3074" mass="327763">MSGGIFFLDEERERVSPPDHSPATTAEDSKPSPPTTAARPPTLQIPSSSTPLAAPIPTPAGQPLPQHRKHPTPFAATTPSFPSPLARAVTVPSHSDTSSSSDVSSPTHSDEERDLTEGEAERERRRSDQASDVSGSGSGAGTPRRWSAVRSTTPSSSIHRSPSISRAGSPTSRPPSPVNNTRPQPLTPGALLMRNKRSASTSKQPSPTQKISPTHPSSSRFSQDPSPVSSTRGRSGSSGSSQQDHSVSTAASSPLPSASSGKPVAIPKPQETKEANSLGLGWGWGWDGNSVVGSIPASASVSGSGSSLGSAVTGGSLRDKSRNRERGDSISWAGGPPSPRRERGDRSSISSSNLGVSPAKSRRASDFLSTSASSKMSSVSGRASFGGNMAHLSTSASMVSPLNPLPSPWPANHNTNLTSMGNNGGDGVMGSSLGSSVHSESASTNTSGNAGSSAGGSGTGAIKLNRVPTSVRLASDLLRNSNASSPGSSLDFVSEPGEKDDGDDGSPVLPTAASPPVDVTRPALSTATPHPSLRGNVPHFSDLSPKAPFKTPMVPLLPRPRPSLPLQEGTTIDPVKVHKYRTSLHEPPVTPLLSISPRDGNQGSGSATAANSPTKHDTATSPFGLGLSLPPSASLPVTNRDFLAPSSALTERPAQGLLTADAAMLPQIRRLSDKGPLSRDGLGKGSFGSDAASHAASHADVIMQSRQAKIQRWGVGSGRDKSALPPAFARSASAGSPAMLAVRRADRQMEWGQLDRSVDTAASSPGENPVGTGAGSLGALFKSGGRGMSTREDHSPKTAGPETLTVPQIPLTPAPSSQGSSDPDAQHHHAAVPAGMGDIEWVDWLDCYRGYKEMKIKAEKDAEQRRASDGSVKGEKAPEKESETTPQPPQAERTESDHDATPVPPSASGLTSAHPPSSFQAPNAQQGQQFGLTPTTSRESYMSSGSHVPTTNNGGSGSRQGSLRKRSLSFKSLSLVDPRLSPTLGMKRREKGRQVSGDSLAGSATGSGSAAGGGGGGEKKKKNLATKMEGWWNAVKSNFVPDAESTSQSHLKPSFTSPKKPSATPSMASIPHTSALTLHRSRSPVYLSPSPTRRGSPSHGLSLRQVISHNELRHRRDRDDIETASLAGGASPTKRDLLSVEDPDRQSVEGYRKSIDGWKEDIRLSRNSSADTAVPASTLMPPPPLPAGPVRAPSTVIEESSPPSRDSNEPPSTGLPGHSSSGLGGSLEARRKQPNLRLELSPHRFNSPFTSGSSNSASASVPGSGPIPMKVPLGQPLRDSEASSRSSVYGQSAGSAASLGPGLTPGVPKWDQTPSPVYNFGLGLSQDDGGLMGPMLSGKGLAHGLGLIDSKMGGELENQPVAPGVELTVGSVKSHIRRRLNGAKEACDHSLRRTVNSITKFVDGQRESQQGQEDVPLDYFERLNLNESPIVDTEDTGSELGGFESEGQGARSRAVSSSRGPSRRASVSRQALSPQAITSMLPTSPSRFVSRRRPSAVPRSYAPGARNISISSKDRTRSGTSSRSTSRSRSPMPGYRHPSSSMALPDSADDDRHFLEALQELIVLATEVIDSSLHALNTSGPSSCSAIIQRIQKTGGLWDSHSDWPGREWYVEILLAVANLGRVLDWWEAEKIFWNFDAETENEPLVFVMKPSREREEPRFEQEFQAAISSNRNASGSGMGVWGLGDPNYSPASMGGSAEASGRASVVGDVPPMLSLDVPSTEIESPQTARPEEQGKGSPKAQNLDDLRFMADHARSVNIVMELSLHDEVVEYVNDAIMEVTGREPEEVLDHPITDLLAPGDASVFSEATQKLVEDDNNTVQLRFRFEVHNLAQAEHEQRQIGPVYIELEGVGMLMRENNKPSHTMWVLKPVPATMVEAITDAAFPRDGHISTKGILCRICEREIVTWFFEKHNETCDALHRLEAEIAESDDCLHELHQTVVKLKSEIDNSAPSQPSQYEGVLFFTLPDSIAATEEVSTTQYQGVEVRKVAHEHLQDVLNVLCAARQIETPYVREEEADLPSTAQHYLSEDAESKLYSISRWQRPKTADSALNLLFTHVEEQLKRKQKAVARMQSTVRYSEKTRHEWEDKVNRMLDEQEDGSDSDSVSGSGSERSSSEGSPHEPTSAGNDDGPDVSPPGPRKIAALARLPITQGHPHRHLSAHADQSTQTSVAPTPTVPETLGLSSDPSPPSIPAPMPDTSRHPPEVSVGHRSSPVKGARSSSRSRQGTPSRPESAKPSSISSSPLLVPFAHDKHHRRVSASSRGLRDAPLSPRIPSAALRSSVGQTSIKDFEIIKPISRGAFGSVYLAKKSTTGDYYAIKALKKSDMIAKNQITNVKAERTILMNQARSPYVAKLFFSFQSKDYLYLVMEYLNGGDCSSLVKTLGGLSEDWAKNYIAEVVLGLEYLHDRNIVHRDIKPDNLLIDSRGHLKLTDFGLSRIGLLNRQVGGPRAAYLPNLRGSGRQRPFMSRTLSNTSSIDSNMLSPSPDISMPQVLTNATQSYFTPVRDIGSADDSSGSESAGIIPKHVRQMPAATQFTSGNVNSPSASSGREPARFVGTPDYLAPESILGIGQDDAAVDWWALGVVLYEFLYGFPPFHADTPEKVFDNVVSRRIDWHEEDIDISPEARDLIDKLLCADPHRRLGAGGAGEVKSHPFLATINWDTIATEEPSFVPEVTDPESTDYFDSRGATFLFHDDDAPAQVFKQAVGDNLTIPLASPSTTGEMDAIISDIAEQDDFGAFNYKNLPVLKQANDDVIKKMRSDSMVPLAQALEGKAPAKTKPRRPSAKDKSRRQTSDGADAPFPPSPSTSTSSSVSTPSRANMPQPPLTIPSGPQHPRRLSELNALERVKTSDADLEVTKRKDVKQNRIRTDSGSSAGSASAELWRQRRQASLQLENPGKELEAAASATGAPAGSEEARRTPAETRGLDVLIAEDNPISQKILETLLRRMGCRCICVDDGPGALAATMGNIKFDVIVCDIHMPVVNGEQVARMIRSTSNQNQNTPIIAATSYEQHQSITEEGTLFSAVIAKPVTKADLVKCFTKLGFVVSSGGSEASPSTSHPSPAHPIPTNTVA</sequence>
<dbReference type="Pfam" id="PF00069">
    <property type="entry name" value="Pkinase"/>
    <property type="match status" value="2"/>
</dbReference>
<feature type="modified residue" description="4-aspartylphosphate" evidence="10">
    <location>
        <position position="2978"/>
    </location>
</feature>
<feature type="compositionally biased region" description="Polar residues" evidence="11">
    <location>
        <begin position="908"/>
        <end position="953"/>
    </location>
</feature>
<evidence type="ECO:0000259" key="13">
    <source>
        <dbReference type="PROSITE" id="PS50110"/>
    </source>
</evidence>
<feature type="compositionally biased region" description="Basic and acidic residues" evidence="11">
    <location>
        <begin position="2785"/>
        <end position="2794"/>
    </location>
</feature>
<feature type="domain" description="PAS" evidence="14">
    <location>
        <begin position="1770"/>
        <end position="1816"/>
    </location>
</feature>
<dbReference type="GO" id="GO:0005737">
    <property type="term" value="C:cytoplasm"/>
    <property type="evidence" value="ECO:0007669"/>
    <property type="project" value="TreeGrafter"/>
</dbReference>
<dbReference type="STRING" id="1295533.A0A1E3I6R4"/>
<evidence type="ECO:0000256" key="3">
    <source>
        <dbReference type="ARBA" id="ARBA00022553"/>
    </source>
</evidence>
<dbReference type="CDD" id="cd17546">
    <property type="entry name" value="REC_hyHK_CKI1_RcsC-like"/>
    <property type="match status" value="1"/>
</dbReference>